<name>A0AAD7WKT4_9TELE</name>
<feature type="transmembrane region" description="Helical" evidence="1">
    <location>
        <begin position="42"/>
        <end position="65"/>
    </location>
</feature>
<organism evidence="2 3">
    <name type="scientific">Aldrovandia affinis</name>
    <dbReference type="NCBI Taxonomy" id="143900"/>
    <lineage>
        <taxon>Eukaryota</taxon>
        <taxon>Metazoa</taxon>
        <taxon>Chordata</taxon>
        <taxon>Craniata</taxon>
        <taxon>Vertebrata</taxon>
        <taxon>Euteleostomi</taxon>
        <taxon>Actinopterygii</taxon>
        <taxon>Neopterygii</taxon>
        <taxon>Teleostei</taxon>
        <taxon>Notacanthiformes</taxon>
        <taxon>Halosauridae</taxon>
        <taxon>Aldrovandia</taxon>
    </lineage>
</organism>
<evidence type="ECO:0000313" key="2">
    <source>
        <dbReference type="EMBL" id="KAJ8400335.1"/>
    </source>
</evidence>
<reference evidence="2" key="1">
    <citation type="journal article" date="2023" name="Science">
        <title>Genome structures resolve the early diversification of teleost fishes.</title>
        <authorList>
            <person name="Parey E."/>
            <person name="Louis A."/>
            <person name="Montfort J."/>
            <person name="Bouchez O."/>
            <person name="Roques C."/>
            <person name="Iampietro C."/>
            <person name="Lluch J."/>
            <person name="Castinel A."/>
            <person name="Donnadieu C."/>
            <person name="Desvignes T."/>
            <person name="Floi Bucao C."/>
            <person name="Jouanno E."/>
            <person name="Wen M."/>
            <person name="Mejri S."/>
            <person name="Dirks R."/>
            <person name="Jansen H."/>
            <person name="Henkel C."/>
            <person name="Chen W.J."/>
            <person name="Zahm M."/>
            <person name="Cabau C."/>
            <person name="Klopp C."/>
            <person name="Thompson A.W."/>
            <person name="Robinson-Rechavi M."/>
            <person name="Braasch I."/>
            <person name="Lecointre G."/>
            <person name="Bobe J."/>
            <person name="Postlethwait J.H."/>
            <person name="Berthelot C."/>
            <person name="Roest Crollius H."/>
            <person name="Guiguen Y."/>
        </authorList>
    </citation>
    <scope>NUCLEOTIDE SEQUENCE</scope>
    <source>
        <strain evidence="2">NC1722</strain>
    </source>
</reference>
<protein>
    <submittedName>
        <fullName evidence="2">Uncharacterized protein</fullName>
    </submittedName>
</protein>
<keyword evidence="3" id="KW-1185">Reference proteome</keyword>
<dbReference type="AlphaFoldDB" id="A0AAD7WKT4"/>
<proteinExistence type="predicted"/>
<gene>
    <name evidence="2" type="ORF">AAFF_G00397180</name>
</gene>
<keyword evidence="1" id="KW-0812">Transmembrane</keyword>
<dbReference type="Proteomes" id="UP001221898">
    <property type="component" value="Unassembled WGS sequence"/>
</dbReference>
<keyword evidence="1" id="KW-1133">Transmembrane helix</keyword>
<keyword evidence="1" id="KW-0472">Membrane</keyword>
<evidence type="ECO:0000256" key="1">
    <source>
        <dbReference type="SAM" id="Phobius"/>
    </source>
</evidence>
<accession>A0AAD7WKT4</accession>
<comment type="caution">
    <text evidence="2">The sequence shown here is derived from an EMBL/GenBank/DDBJ whole genome shotgun (WGS) entry which is preliminary data.</text>
</comment>
<dbReference type="EMBL" id="JAINUG010000077">
    <property type="protein sequence ID" value="KAJ8400335.1"/>
    <property type="molecule type" value="Genomic_DNA"/>
</dbReference>
<evidence type="ECO:0000313" key="3">
    <source>
        <dbReference type="Proteomes" id="UP001221898"/>
    </source>
</evidence>
<sequence>MTTNAEIPDIICDIAAFVSSPEAGTVIGSLSHGSRGAGDQTVLIDIAVSLSALLLVALVVIAIFCRCKRGEAYSEALCRPEGVGAAPSFSPKIVVLS</sequence>